<evidence type="ECO:0000313" key="1">
    <source>
        <dbReference type="EMBL" id="XDO96782.1"/>
    </source>
</evidence>
<organism evidence="1">
    <name type="scientific">Caulobacter sp. 73W</name>
    <dbReference type="NCBI Taxonomy" id="3161137"/>
    <lineage>
        <taxon>Bacteria</taxon>
        <taxon>Pseudomonadati</taxon>
        <taxon>Pseudomonadota</taxon>
        <taxon>Alphaproteobacteria</taxon>
        <taxon>Caulobacterales</taxon>
        <taxon>Caulobacteraceae</taxon>
        <taxon>Caulobacter</taxon>
    </lineage>
</organism>
<accession>A0AB39KSC3</accession>
<dbReference type="AlphaFoldDB" id="A0AB39KSC3"/>
<dbReference type="EMBL" id="CP158375">
    <property type="protein sequence ID" value="XDO96782.1"/>
    <property type="molecule type" value="Genomic_DNA"/>
</dbReference>
<reference evidence="1" key="1">
    <citation type="submission" date="2024-06" db="EMBL/GenBank/DDBJ databases">
        <title>Caulobacter inopinatus, sp. nov.</title>
        <authorList>
            <person name="Donachie S.P."/>
        </authorList>
    </citation>
    <scope>NUCLEOTIDE SEQUENCE</scope>
    <source>
        <strain evidence="1">73W</strain>
    </source>
</reference>
<protein>
    <recommendedName>
        <fullName evidence="2">DUF2490 domain-containing protein</fullName>
    </recommendedName>
</protein>
<name>A0AB39KSC3_9CAUL</name>
<sequence>MDRRLLLPIMIGLFAPASALAEDWRWAGRFLAASEIVNAKGVGLTDRDPGVLLRVERRGEGAYVGGLMMTENGWDDREIEAEILAGITRSIGPYGIDASAYYKYSTGMSAGRDRDMFEYRLDLTRHQGRASGRLRLDYTPDLQGRPDAAWWVEGQGGWRVSTRATVSGAIGRRTLAGGRDSITGTWASTGVSRRP</sequence>
<proteinExistence type="predicted"/>
<evidence type="ECO:0008006" key="2">
    <source>
        <dbReference type="Google" id="ProtNLM"/>
    </source>
</evidence>
<gene>
    <name evidence="1" type="ORF">ABOZ73_18790</name>
</gene>
<dbReference type="RefSeq" id="WP_369059621.1">
    <property type="nucleotide sequence ID" value="NZ_CP158375.1"/>
</dbReference>